<name>E4RV24_LEAB4</name>
<dbReference type="STRING" id="649349.Lbys_2219"/>
<reference key="1">
    <citation type="submission" date="2010-11" db="EMBL/GenBank/DDBJ databases">
        <title>The complete genome of Leadbetterella byssophila DSM 17132.</title>
        <authorList>
            <consortium name="US DOE Joint Genome Institute (JGI-PGF)"/>
            <person name="Lucas S."/>
            <person name="Copeland A."/>
            <person name="Lapidus A."/>
            <person name="Glavina del Rio T."/>
            <person name="Dalin E."/>
            <person name="Tice H."/>
            <person name="Bruce D."/>
            <person name="Goodwin L."/>
            <person name="Pitluck S."/>
            <person name="Kyrpides N."/>
            <person name="Mavromatis K."/>
            <person name="Ivanova N."/>
            <person name="Teshima H."/>
            <person name="Brettin T."/>
            <person name="Detter J.C."/>
            <person name="Han C."/>
            <person name="Tapia R."/>
            <person name="Land M."/>
            <person name="Hauser L."/>
            <person name="Markowitz V."/>
            <person name="Cheng J.-F."/>
            <person name="Hugenholtz P."/>
            <person name="Woyke T."/>
            <person name="Wu D."/>
            <person name="Tindall B."/>
            <person name="Pomrenke H.G."/>
            <person name="Brambilla E."/>
            <person name="Klenk H.-P."/>
            <person name="Eisen J.A."/>
        </authorList>
    </citation>
    <scope>NUCLEOTIDE SEQUENCE [LARGE SCALE GENOMIC DNA]</scope>
    <source>
        <strain>DSM 17132</strain>
    </source>
</reference>
<dbReference type="Proteomes" id="UP000007435">
    <property type="component" value="Chromosome"/>
</dbReference>
<dbReference type="eggNOG" id="ENOG502ZRND">
    <property type="taxonomic scope" value="Bacteria"/>
</dbReference>
<dbReference type="AlphaFoldDB" id="E4RV24"/>
<dbReference type="KEGG" id="lby:Lbys_2219"/>
<organism evidence="1 2">
    <name type="scientific">Leadbetterella byssophila (strain DSM 17132 / JCM 16389 / KACC 11308 / NBRC 106382 / 4M15)</name>
    <dbReference type="NCBI Taxonomy" id="649349"/>
    <lineage>
        <taxon>Bacteria</taxon>
        <taxon>Pseudomonadati</taxon>
        <taxon>Bacteroidota</taxon>
        <taxon>Cytophagia</taxon>
        <taxon>Cytophagales</taxon>
        <taxon>Leadbetterellaceae</taxon>
        <taxon>Leadbetterella</taxon>
    </lineage>
</organism>
<reference evidence="1 2" key="2">
    <citation type="journal article" date="2011" name="Stand. Genomic Sci.">
        <title>Complete genome sequence of Leadbetterella byssophila type strain (4M15).</title>
        <authorList>
            <person name="Abt B."/>
            <person name="Teshima H."/>
            <person name="Lucas S."/>
            <person name="Lapidus A."/>
            <person name="Del Rio T.G."/>
            <person name="Nolan M."/>
            <person name="Tice H."/>
            <person name="Cheng J.F."/>
            <person name="Pitluck S."/>
            <person name="Liolios K."/>
            <person name="Pagani I."/>
            <person name="Ivanova N."/>
            <person name="Mavromatis K."/>
            <person name="Pati A."/>
            <person name="Tapia R."/>
            <person name="Han C."/>
            <person name="Goodwin L."/>
            <person name="Chen A."/>
            <person name="Palaniappan K."/>
            <person name="Land M."/>
            <person name="Hauser L."/>
            <person name="Chang Y.J."/>
            <person name="Jeffries C.D."/>
            <person name="Rohde M."/>
            <person name="Goker M."/>
            <person name="Tindall B.J."/>
            <person name="Detter J.C."/>
            <person name="Woyke T."/>
            <person name="Bristow J."/>
            <person name="Eisen J.A."/>
            <person name="Markowitz V."/>
            <person name="Hugenholtz P."/>
            <person name="Klenk H.P."/>
            <person name="Kyrpides N.C."/>
        </authorList>
    </citation>
    <scope>NUCLEOTIDE SEQUENCE [LARGE SCALE GENOMIC DNA]</scope>
    <source>
        <strain evidence="2">DSM 17132 / JCM 16389 / KACC 11308 / NBRC 106382 / 4M15</strain>
    </source>
</reference>
<protein>
    <submittedName>
        <fullName evidence="1">Uncharacterized protein</fullName>
    </submittedName>
</protein>
<sequence length="180" mass="20616">MSSIPKREVLKVETSIKMKSLPIIFLFLIACQAKTEKHKVLKIPVQIEKYRSEYSNASDDERTFRLYIPIDVSCATCLSRFSQINMLSDKLAERASQVQIIPFCYSKNKDFESIKYLVESGKVKVGNLTLYLDTESKFYTLNTGILPDQCIVTNLNDEILLIGDFLNNRDDFEAAKLIIN</sequence>
<evidence type="ECO:0000313" key="2">
    <source>
        <dbReference type="Proteomes" id="UP000007435"/>
    </source>
</evidence>
<evidence type="ECO:0000313" key="1">
    <source>
        <dbReference type="EMBL" id="ADQ17904.1"/>
    </source>
</evidence>
<proteinExistence type="predicted"/>
<keyword evidence="2" id="KW-1185">Reference proteome</keyword>
<dbReference type="PROSITE" id="PS51257">
    <property type="entry name" value="PROKAR_LIPOPROTEIN"/>
    <property type="match status" value="1"/>
</dbReference>
<dbReference type="EMBL" id="CP002305">
    <property type="protein sequence ID" value="ADQ17904.1"/>
    <property type="molecule type" value="Genomic_DNA"/>
</dbReference>
<dbReference type="HOGENOM" id="CLU_1494476_0_0_10"/>
<gene>
    <name evidence="1" type="ordered locus">Lbys_2219</name>
</gene>
<accession>E4RV24</accession>